<keyword evidence="3" id="KW-0378">Hydrolase</keyword>
<keyword evidence="4" id="KW-1185">Reference proteome</keyword>
<reference evidence="4" key="1">
    <citation type="journal article" date="2019" name="Int. J. Syst. Evol. Microbiol.">
        <title>The Global Catalogue of Microorganisms (GCM) 10K type strain sequencing project: providing services to taxonomists for standard genome sequencing and annotation.</title>
        <authorList>
            <consortium name="The Broad Institute Genomics Platform"/>
            <consortium name="The Broad Institute Genome Sequencing Center for Infectious Disease"/>
            <person name="Wu L."/>
            <person name="Ma J."/>
        </authorList>
    </citation>
    <scope>NUCLEOTIDE SEQUENCE [LARGE SCALE GENOMIC DNA]</scope>
    <source>
        <strain evidence="4">CGMCC 1.15475</strain>
    </source>
</reference>
<feature type="transmembrane region" description="Helical" evidence="1">
    <location>
        <begin position="168"/>
        <end position="187"/>
    </location>
</feature>
<feature type="transmembrane region" description="Helical" evidence="1">
    <location>
        <begin position="70"/>
        <end position="91"/>
    </location>
</feature>
<dbReference type="Pfam" id="PF02517">
    <property type="entry name" value="Rce1-like"/>
    <property type="match status" value="1"/>
</dbReference>
<feature type="transmembrane region" description="Helical" evidence="1">
    <location>
        <begin position="142"/>
        <end position="162"/>
    </location>
</feature>
<dbReference type="EC" id="3.4.-.-" evidence="3"/>
<evidence type="ECO:0000313" key="3">
    <source>
        <dbReference type="EMBL" id="MFD1862959.1"/>
    </source>
</evidence>
<evidence type="ECO:0000313" key="4">
    <source>
        <dbReference type="Proteomes" id="UP001597273"/>
    </source>
</evidence>
<feature type="transmembrane region" description="Helical" evidence="1">
    <location>
        <begin position="26"/>
        <end position="43"/>
    </location>
</feature>
<dbReference type="InterPro" id="IPR003675">
    <property type="entry name" value="Rce1/LyrA-like_dom"/>
</dbReference>
<keyword evidence="1" id="KW-1133">Transmembrane helix</keyword>
<proteinExistence type="predicted"/>
<dbReference type="Proteomes" id="UP001597273">
    <property type="component" value="Unassembled WGS sequence"/>
</dbReference>
<name>A0ABW4QHD3_9BACL</name>
<feature type="transmembrane region" description="Helical" evidence="1">
    <location>
        <begin position="194"/>
        <end position="213"/>
    </location>
</feature>
<evidence type="ECO:0000259" key="2">
    <source>
        <dbReference type="Pfam" id="PF02517"/>
    </source>
</evidence>
<dbReference type="RefSeq" id="WP_204891865.1">
    <property type="nucleotide sequence ID" value="NZ_JBHUFW010000005.1"/>
</dbReference>
<feature type="transmembrane region" description="Helical" evidence="1">
    <location>
        <begin position="111"/>
        <end position="130"/>
    </location>
</feature>
<sequence length="214" mass="23942">MKKIGTLSLIGLTVMAVLSFANFSGTSIAGLAVIIGIIFFFAVKKLEKQPARASGLDFRSIGRDLKKKSIWFWLILPVVMNAVSIGLALLFLPEYLEYVVARTEAFLSWNLLFLMILQLAVFALGEEIAWRAFFQNQVSKMLPLVPALLLSSLLFSLGHIAFGAPIVVAYDLFFVFVNSFLYGVVFYKTNNAWTSAIAHFLANLSSVFFFLWIY</sequence>
<dbReference type="GO" id="GO:0016787">
    <property type="term" value="F:hydrolase activity"/>
    <property type="evidence" value="ECO:0007669"/>
    <property type="project" value="UniProtKB-KW"/>
</dbReference>
<dbReference type="EMBL" id="JBHUFW010000005">
    <property type="protein sequence ID" value="MFD1862959.1"/>
    <property type="molecule type" value="Genomic_DNA"/>
</dbReference>
<evidence type="ECO:0000256" key="1">
    <source>
        <dbReference type="SAM" id="Phobius"/>
    </source>
</evidence>
<protein>
    <submittedName>
        <fullName evidence="3">CPBP family intramembrane glutamic endopeptidase</fullName>
        <ecNumber evidence="3">3.4.-.-</ecNumber>
    </submittedName>
</protein>
<keyword evidence="1" id="KW-0812">Transmembrane</keyword>
<keyword evidence="1" id="KW-0472">Membrane</keyword>
<organism evidence="3 4">
    <name type="scientific">Planococcus chinensis</name>
    <dbReference type="NCBI Taxonomy" id="272917"/>
    <lineage>
        <taxon>Bacteria</taxon>
        <taxon>Bacillati</taxon>
        <taxon>Bacillota</taxon>
        <taxon>Bacilli</taxon>
        <taxon>Bacillales</taxon>
        <taxon>Caryophanaceae</taxon>
        <taxon>Planococcus</taxon>
    </lineage>
</organism>
<feature type="domain" description="CAAX prenyl protease 2/Lysostaphin resistance protein A-like" evidence="2">
    <location>
        <begin position="109"/>
        <end position="204"/>
    </location>
</feature>
<comment type="caution">
    <text evidence="3">The sequence shown here is derived from an EMBL/GenBank/DDBJ whole genome shotgun (WGS) entry which is preliminary data.</text>
</comment>
<gene>
    <name evidence="3" type="ORF">ACFSDB_08440</name>
</gene>
<accession>A0ABW4QHD3</accession>